<dbReference type="PROSITE" id="PS51117">
    <property type="entry name" value="LAMININ_NTER"/>
    <property type="match status" value="1"/>
</dbReference>
<feature type="region of interest" description="Disordered" evidence="12">
    <location>
        <begin position="715"/>
        <end position="755"/>
    </location>
</feature>
<dbReference type="SUPFAM" id="SSF57756">
    <property type="entry name" value="Retrovirus zinc finger-like domains"/>
    <property type="match status" value="1"/>
</dbReference>
<dbReference type="Pfam" id="PF00098">
    <property type="entry name" value="zf-CCHC"/>
    <property type="match status" value="1"/>
</dbReference>
<keyword evidence="10" id="KW-0479">Metal-binding</keyword>
<dbReference type="PANTHER" id="PTHR10574">
    <property type="entry name" value="NETRIN/LAMININ-RELATED"/>
    <property type="match status" value="1"/>
</dbReference>
<keyword evidence="5" id="KW-0677">Repeat</keyword>
<dbReference type="GO" id="GO:0005201">
    <property type="term" value="F:extracellular matrix structural constituent"/>
    <property type="evidence" value="ECO:0007669"/>
    <property type="project" value="TreeGrafter"/>
</dbReference>
<dbReference type="PROSITE" id="PS51115">
    <property type="entry name" value="LAMININ_IVA"/>
    <property type="match status" value="1"/>
</dbReference>
<gene>
    <name evidence="17" type="ORF">KC01_LOCUS16706</name>
</gene>
<keyword evidence="9 11" id="KW-0424">Laminin EGF-like domain</keyword>
<dbReference type="Gene3D" id="2.170.300.10">
    <property type="entry name" value="Tie2 ligand-binding domain superfamily"/>
    <property type="match status" value="1"/>
</dbReference>
<evidence type="ECO:0000256" key="7">
    <source>
        <dbReference type="ARBA" id="ARBA00023157"/>
    </source>
</evidence>
<proteinExistence type="predicted"/>
<evidence type="ECO:0000256" key="2">
    <source>
        <dbReference type="ARBA" id="ARBA00022525"/>
    </source>
</evidence>
<keyword evidence="2" id="KW-0964">Secreted</keyword>
<keyword evidence="10" id="KW-0863">Zinc-finger</keyword>
<feature type="disulfide bond" evidence="11">
    <location>
        <begin position="366"/>
        <end position="378"/>
    </location>
</feature>
<evidence type="ECO:0000256" key="9">
    <source>
        <dbReference type="ARBA" id="ARBA00023292"/>
    </source>
</evidence>
<keyword evidence="3" id="KW-0272">Extracellular matrix</keyword>
<dbReference type="PROSITE" id="PS01248">
    <property type="entry name" value="EGF_LAM_1"/>
    <property type="match status" value="1"/>
</dbReference>
<evidence type="ECO:0000313" key="18">
    <source>
        <dbReference type="Proteomes" id="UP001497482"/>
    </source>
</evidence>
<feature type="compositionally biased region" description="Basic and acidic residues" evidence="12">
    <location>
        <begin position="963"/>
        <end position="976"/>
    </location>
</feature>
<feature type="region of interest" description="Disordered" evidence="12">
    <location>
        <begin position="608"/>
        <end position="666"/>
    </location>
</feature>
<name>A0AAV2KER6_KNICA</name>
<feature type="domain" description="Laminin EGF-like" evidence="13">
    <location>
        <begin position="421"/>
        <end position="469"/>
    </location>
</feature>
<dbReference type="InterPro" id="IPR002049">
    <property type="entry name" value="LE_dom"/>
</dbReference>
<dbReference type="EMBL" id="OZ035839">
    <property type="protein sequence ID" value="CAL1586687.1"/>
    <property type="molecule type" value="Genomic_DNA"/>
</dbReference>
<feature type="region of interest" description="Disordered" evidence="12">
    <location>
        <begin position="938"/>
        <end position="986"/>
    </location>
</feature>
<dbReference type="SUPFAM" id="SSF57196">
    <property type="entry name" value="EGF/Laminin"/>
    <property type="match status" value="4"/>
</dbReference>
<dbReference type="Pfam" id="PF00053">
    <property type="entry name" value="EGF_laminin"/>
    <property type="match status" value="4"/>
</dbReference>
<dbReference type="FunFam" id="2.170.300.10:FF:000026">
    <property type="entry name" value="laminin subunit alpha-2 isoform X2"/>
    <property type="match status" value="1"/>
</dbReference>
<evidence type="ECO:0000256" key="8">
    <source>
        <dbReference type="ARBA" id="ARBA00023180"/>
    </source>
</evidence>
<dbReference type="SMART" id="SM00180">
    <property type="entry name" value="EGF_Lam"/>
    <property type="match status" value="4"/>
</dbReference>
<evidence type="ECO:0000256" key="1">
    <source>
        <dbReference type="ARBA" id="ARBA00004302"/>
    </source>
</evidence>
<feature type="domain" description="CCHC-type" evidence="14">
    <location>
        <begin position="758"/>
        <end position="772"/>
    </location>
</feature>
<evidence type="ECO:0000256" key="12">
    <source>
        <dbReference type="SAM" id="MobiDB-lite"/>
    </source>
</evidence>
<dbReference type="GO" id="GO:0008270">
    <property type="term" value="F:zinc ion binding"/>
    <property type="evidence" value="ECO:0007669"/>
    <property type="project" value="UniProtKB-KW"/>
</dbReference>
<protein>
    <recommendedName>
        <fullName evidence="19">Laminin subunit alpha-2</fullName>
    </recommendedName>
</protein>
<evidence type="ECO:0000256" key="3">
    <source>
        <dbReference type="ARBA" id="ARBA00022530"/>
    </source>
</evidence>
<dbReference type="InterPro" id="IPR008979">
    <property type="entry name" value="Galactose-bd-like_sf"/>
</dbReference>
<dbReference type="GO" id="GO:0009887">
    <property type="term" value="P:animal organ morphogenesis"/>
    <property type="evidence" value="ECO:0007669"/>
    <property type="project" value="TreeGrafter"/>
</dbReference>
<dbReference type="PANTHER" id="PTHR10574:SF291">
    <property type="entry name" value="LAMININ SUBUNIT ALPHA-2"/>
    <property type="match status" value="1"/>
</dbReference>
<dbReference type="GO" id="GO:0007411">
    <property type="term" value="P:axon guidance"/>
    <property type="evidence" value="ECO:0007669"/>
    <property type="project" value="TreeGrafter"/>
</dbReference>
<feature type="domain" description="Laminin IV type A" evidence="15">
    <location>
        <begin position="490"/>
        <end position="700"/>
    </location>
</feature>
<evidence type="ECO:0000256" key="5">
    <source>
        <dbReference type="ARBA" id="ARBA00022737"/>
    </source>
</evidence>
<dbReference type="FunFam" id="2.10.25.10:FF:000069">
    <property type="entry name" value="Laminin subunit alpha 1"/>
    <property type="match status" value="1"/>
</dbReference>
<dbReference type="InterPro" id="IPR008211">
    <property type="entry name" value="Laminin_N"/>
</dbReference>
<feature type="compositionally biased region" description="Pro residues" evidence="12">
    <location>
        <begin position="643"/>
        <end position="657"/>
    </location>
</feature>
<keyword evidence="18" id="KW-1185">Reference proteome</keyword>
<feature type="compositionally biased region" description="Low complexity" evidence="12">
    <location>
        <begin position="977"/>
        <end position="986"/>
    </location>
</feature>
<dbReference type="Pfam" id="PF00052">
    <property type="entry name" value="Laminin_B"/>
    <property type="match status" value="1"/>
</dbReference>
<keyword evidence="8" id="KW-0325">Glycoprotein</keyword>
<evidence type="ECO:0000259" key="14">
    <source>
        <dbReference type="PROSITE" id="PS50158"/>
    </source>
</evidence>
<dbReference type="Pfam" id="PF00055">
    <property type="entry name" value="Laminin_N"/>
    <property type="match status" value="1"/>
</dbReference>
<dbReference type="PROSITE" id="PS50027">
    <property type="entry name" value="EGF_LAM_2"/>
    <property type="match status" value="2"/>
</dbReference>
<accession>A0AAV2KER6</accession>
<dbReference type="Gene3D" id="2.10.25.10">
    <property type="entry name" value="Laminin"/>
    <property type="match status" value="2"/>
</dbReference>
<keyword evidence="7 11" id="KW-1015">Disulfide bond</keyword>
<feature type="disulfide bond" evidence="11">
    <location>
        <begin position="440"/>
        <end position="449"/>
    </location>
</feature>
<dbReference type="GO" id="GO:0003676">
    <property type="term" value="F:nucleic acid binding"/>
    <property type="evidence" value="ECO:0007669"/>
    <property type="project" value="InterPro"/>
</dbReference>
<dbReference type="Gene3D" id="4.10.60.10">
    <property type="entry name" value="Zinc finger, CCHC-type"/>
    <property type="match status" value="1"/>
</dbReference>
<evidence type="ECO:0000256" key="11">
    <source>
        <dbReference type="PROSITE-ProRule" id="PRU00460"/>
    </source>
</evidence>
<dbReference type="InterPro" id="IPR050440">
    <property type="entry name" value="Laminin/Netrin_ECM"/>
</dbReference>
<comment type="subcellular location">
    <subcellularLocation>
        <location evidence="1">Secreted</location>
        <location evidence="1">Extracellular space</location>
        <location evidence="1">Extracellular matrix</location>
        <location evidence="1">Basement membrane</location>
    </subcellularLocation>
</comment>
<evidence type="ECO:0000256" key="10">
    <source>
        <dbReference type="PROSITE-ProRule" id="PRU00047"/>
    </source>
</evidence>
<dbReference type="SMART" id="SM00343">
    <property type="entry name" value="ZnF_C2HC"/>
    <property type="match status" value="1"/>
</dbReference>
<keyword evidence="10" id="KW-0862">Zinc</keyword>
<dbReference type="Gene3D" id="2.60.120.260">
    <property type="entry name" value="Galactose-binding domain-like"/>
    <property type="match status" value="1"/>
</dbReference>
<comment type="caution">
    <text evidence="11">Lacks conserved residue(s) required for the propagation of feature annotation.</text>
</comment>
<evidence type="ECO:0000259" key="13">
    <source>
        <dbReference type="PROSITE" id="PS50027"/>
    </source>
</evidence>
<dbReference type="GO" id="GO:0005604">
    <property type="term" value="C:basement membrane"/>
    <property type="evidence" value="ECO:0007669"/>
    <property type="project" value="UniProtKB-SubCell"/>
</dbReference>
<dbReference type="InterPro" id="IPR036875">
    <property type="entry name" value="Znf_CCHC_sf"/>
</dbReference>
<evidence type="ECO:0000259" key="16">
    <source>
        <dbReference type="PROSITE" id="PS51117"/>
    </source>
</evidence>
<dbReference type="FunFam" id="2.60.120.260:FF:000017">
    <property type="entry name" value="Laminin subunit alpha 2"/>
    <property type="match status" value="1"/>
</dbReference>
<evidence type="ECO:0000259" key="15">
    <source>
        <dbReference type="PROSITE" id="PS51115"/>
    </source>
</evidence>
<evidence type="ECO:0000313" key="17">
    <source>
        <dbReference type="EMBL" id="CAL1586687.1"/>
    </source>
</evidence>
<evidence type="ECO:0008006" key="19">
    <source>
        <dbReference type="Google" id="ProtNLM"/>
    </source>
</evidence>
<feature type="compositionally biased region" description="Basic and acidic residues" evidence="12">
    <location>
        <begin position="629"/>
        <end position="642"/>
    </location>
</feature>
<dbReference type="SMART" id="SM00136">
    <property type="entry name" value="LamNT"/>
    <property type="match status" value="1"/>
</dbReference>
<feature type="compositionally biased region" description="Basic and acidic residues" evidence="12">
    <location>
        <begin position="739"/>
        <end position="755"/>
    </location>
</feature>
<reference evidence="17 18" key="1">
    <citation type="submission" date="2024-04" db="EMBL/GenBank/DDBJ databases">
        <authorList>
            <person name="Waldvogel A.-M."/>
            <person name="Schoenle A."/>
        </authorList>
    </citation>
    <scope>NUCLEOTIDE SEQUENCE [LARGE SCALE GENOMIC DNA]</scope>
</reference>
<keyword evidence="6" id="KW-0084">Basement membrane</keyword>
<evidence type="ECO:0000256" key="6">
    <source>
        <dbReference type="ARBA" id="ARBA00022869"/>
    </source>
</evidence>
<evidence type="ECO:0000256" key="4">
    <source>
        <dbReference type="ARBA" id="ARBA00022729"/>
    </source>
</evidence>
<dbReference type="Proteomes" id="UP001497482">
    <property type="component" value="Chromosome 17"/>
</dbReference>
<keyword evidence="4" id="KW-0732">Signal</keyword>
<dbReference type="AlphaFoldDB" id="A0AAV2KER6"/>
<dbReference type="SUPFAM" id="SSF49785">
    <property type="entry name" value="Galactose-binding domain-like"/>
    <property type="match status" value="1"/>
</dbReference>
<dbReference type="InterPro" id="IPR001878">
    <property type="entry name" value="Znf_CCHC"/>
</dbReference>
<feature type="domain" description="Laminin N-terminal" evidence="16">
    <location>
        <begin position="1"/>
        <end position="238"/>
    </location>
</feature>
<dbReference type="PROSITE" id="PS50158">
    <property type="entry name" value="ZF_CCHC"/>
    <property type="match status" value="1"/>
</dbReference>
<organism evidence="17 18">
    <name type="scientific">Knipowitschia caucasica</name>
    <name type="common">Caucasian dwarf goby</name>
    <name type="synonym">Pomatoschistus caucasicus</name>
    <dbReference type="NCBI Taxonomy" id="637954"/>
    <lineage>
        <taxon>Eukaryota</taxon>
        <taxon>Metazoa</taxon>
        <taxon>Chordata</taxon>
        <taxon>Craniata</taxon>
        <taxon>Vertebrata</taxon>
        <taxon>Euteleostomi</taxon>
        <taxon>Actinopterygii</taxon>
        <taxon>Neopterygii</taxon>
        <taxon>Teleostei</taxon>
        <taxon>Neoteleostei</taxon>
        <taxon>Acanthomorphata</taxon>
        <taxon>Gobiaria</taxon>
        <taxon>Gobiiformes</taxon>
        <taxon>Gobioidei</taxon>
        <taxon>Gobiidae</taxon>
        <taxon>Gobiinae</taxon>
        <taxon>Knipowitschia</taxon>
    </lineage>
</organism>
<dbReference type="CDD" id="cd00055">
    <property type="entry name" value="EGF_Lam"/>
    <property type="match status" value="3"/>
</dbReference>
<feature type="domain" description="Laminin EGF-like" evidence="13">
    <location>
        <begin position="366"/>
        <end position="420"/>
    </location>
</feature>
<feature type="disulfide bond" evidence="11">
    <location>
        <begin position="396"/>
        <end position="405"/>
    </location>
</feature>
<dbReference type="GO" id="GO:0005576">
    <property type="term" value="C:extracellular region"/>
    <property type="evidence" value="ECO:0007669"/>
    <property type="project" value="UniProtKB-ARBA"/>
</dbReference>
<sequence length="986" mass="108967">MADIKANATCGSEEPEMHCKLVDHVPGQPVRNSQCRVCHLHSTKPTERHPIEFAIDGTNRWWQSPSIMNGVEYHYVTITLDLKQIFQIAYIIIKAANSPRPGNWVLQRSLDGVTFDPWQYYAITDTECLTRFNITPRTGPPSYTRDDEVICTSFYSRIHPLENGEIHTSLINGRPSADDPSPALLNFTSARYIRLVLQRIRTLNADLMTLTLLDPKELDPIVTRRYYYSIKDISVGGMCICYGHAKACPLDVQTKKFSCECEHNTCGESCDHCCPGFNQQPWMAGTYITRHVCEKCNCHGKADECYFNQTVAELSLSLDTHGKYRGGGVCMGCRDNTDGINCRSCRPGFHRPEEVAPEEARPCVPCSCDPQGSLSQWCVPDVSQASPERPLGSCRCKKGFGGLHCDRCAVGYKDFPLCLRCNCSLEGSTNEDPCESPCVCKENVEGSNCDRCKLGFYNLQQHDERGCEECSCMGVSSHCSASSWNYHNESSLQGWKLLGESGSTVLYVDREPPPYLSVRHKDVLQELGPSYYWNAPALFLGNQLLAYGGTVMFAVSYSVEQQERSTVRVTSEPDLILESSKAELKVLLLDGLVERGLRLIPEAERSDESIVHATTPRRTETPADGPPGAEREFVEGDARPEPPRTPPRYGPPSPAPSSPGSVGGARRALRLARIKMEAEQKDRDRSAELELHIRRLEIEADKAVRLRRLELEAEGRLPSPTQRPGVAAPATALSPAVHDSLDPDRPRSPGTSTRDRVCFYCREPGHVIADCPTLRQKEECSAPNVQSIGLIQSGLVSLNGEAPDQRPIRILRDTGGSQSLILASALPFSYRSYCGYRSVLRGVEMGYRPRPVHSVHVQSNLVTGKFPLAVVPALPIENVDMILCNDLAGGMVFPPLLEAVLSPLVCASDRQMPTGCAVAHTRPPEQCGCSLPASPVKPRVPPHFTPPATSVRKHKARATRLGSGERHFQHHGERFGSRSASFSSRP</sequence>
<dbReference type="FunFam" id="2.10.25.10:FF:000082">
    <property type="entry name" value="Laminin subunit alpha 1"/>
    <property type="match status" value="1"/>
</dbReference>
<dbReference type="InterPro" id="IPR000034">
    <property type="entry name" value="Laminin_IV"/>
</dbReference>
<dbReference type="GO" id="GO:0009888">
    <property type="term" value="P:tissue development"/>
    <property type="evidence" value="ECO:0007669"/>
    <property type="project" value="TreeGrafter"/>
</dbReference>